<evidence type="ECO:0000313" key="3">
    <source>
        <dbReference type="Proteomes" id="UP000299102"/>
    </source>
</evidence>
<organism evidence="2 3">
    <name type="scientific">Eumeta variegata</name>
    <name type="common">Bagworm moth</name>
    <name type="synonym">Eumeta japonica</name>
    <dbReference type="NCBI Taxonomy" id="151549"/>
    <lineage>
        <taxon>Eukaryota</taxon>
        <taxon>Metazoa</taxon>
        <taxon>Ecdysozoa</taxon>
        <taxon>Arthropoda</taxon>
        <taxon>Hexapoda</taxon>
        <taxon>Insecta</taxon>
        <taxon>Pterygota</taxon>
        <taxon>Neoptera</taxon>
        <taxon>Endopterygota</taxon>
        <taxon>Lepidoptera</taxon>
        <taxon>Glossata</taxon>
        <taxon>Ditrysia</taxon>
        <taxon>Tineoidea</taxon>
        <taxon>Psychidae</taxon>
        <taxon>Oiketicinae</taxon>
        <taxon>Eumeta</taxon>
    </lineage>
</organism>
<evidence type="ECO:0000313" key="2">
    <source>
        <dbReference type="EMBL" id="GBP94128.1"/>
    </source>
</evidence>
<dbReference type="EMBL" id="BGZK01002466">
    <property type="protein sequence ID" value="GBP94128.1"/>
    <property type="molecule type" value="Genomic_DNA"/>
</dbReference>
<comment type="caution">
    <text evidence="2">The sequence shown here is derived from an EMBL/GenBank/DDBJ whole genome shotgun (WGS) entry which is preliminary data.</text>
</comment>
<dbReference type="Proteomes" id="UP000299102">
    <property type="component" value="Unassembled WGS sequence"/>
</dbReference>
<keyword evidence="3" id="KW-1185">Reference proteome</keyword>
<feature type="region of interest" description="Disordered" evidence="1">
    <location>
        <begin position="114"/>
        <end position="134"/>
    </location>
</feature>
<proteinExistence type="predicted"/>
<gene>
    <name evidence="2" type="ORF">EVAR_69328_1</name>
</gene>
<feature type="compositionally biased region" description="Basic and acidic residues" evidence="1">
    <location>
        <begin position="114"/>
        <end position="127"/>
    </location>
</feature>
<dbReference type="AlphaFoldDB" id="A0A4C2A268"/>
<reference evidence="2 3" key="1">
    <citation type="journal article" date="2019" name="Commun. Biol.">
        <title>The bagworm genome reveals a unique fibroin gene that provides high tensile strength.</title>
        <authorList>
            <person name="Kono N."/>
            <person name="Nakamura H."/>
            <person name="Ohtoshi R."/>
            <person name="Tomita M."/>
            <person name="Numata K."/>
            <person name="Arakawa K."/>
        </authorList>
    </citation>
    <scope>NUCLEOTIDE SEQUENCE [LARGE SCALE GENOMIC DNA]</scope>
</reference>
<sequence length="181" mass="20210">MSLWAKEPGFTAMDPAFIRSFAATNSKFRSNPGLCRIPFNYDDASVRALVTNGLDRRSSLWIAFFACRRLNHAGSAGVRASGSEGFNSEELASRPSLKVSLKLRPEVLEQLRKRREAKEAKDAKGNKGGDGGVGEGNEEVMDILFEMVCTPYRCVVPRNHRVRANVNCAILNYMFQFFQIL</sequence>
<accession>A0A4C2A268</accession>
<name>A0A4C2A268_EUMVA</name>
<protein>
    <submittedName>
        <fullName evidence="2">Uncharacterized protein</fullName>
    </submittedName>
</protein>
<evidence type="ECO:0000256" key="1">
    <source>
        <dbReference type="SAM" id="MobiDB-lite"/>
    </source>
</evidence>